<gene>
    <name evidence="3" type="ORF">BSL78_30166</name>
</gene>
<dbReference type="EMBL" id="MRZV01002798">
    <property type="protein sequence ID" value="PIK33021.1"/>
    <property type="molecule type" value="Genomic_DNA"/>
</dbReference>
<keyword evidence="2" id="KW-0540">Nuclease</keyword>
<evidence type="ECO:0000256" key="2">
    <source>
        <dbReference type="ARBA" id="ARBA00022722"/>
    </source>
</evidence>
<evidence type="ECO:0000313" key="3">
    <source>
        <dbReference type="EMBL" id="PIK33021.1"/>
    </source>
</evidence>
<dbReference type="PANTHER" id="PTHR11046">
    <property type="entry name" value="OLIGORIBONUCLEASE, MITOCHONDRIAL"/>
    <property type="match status" value="1"/>
</dbReference>
<sequence length="413" mass="46366">MAQLQERLDDILDKECGKGIVGLDVERLPKATFAKEMVFEARAMAQLQFCDAVLEDDNLTLHSDGTTKFGHHYGSYDVSFGEGKVFTLGVRETTLRVLEEIVQDLVDLGGQAKVRLDLGCFLTKIKNGMSDRHSVQKKFNELLADFRGKFLPAVRGDWDSLSLTQRVPQYIAGVKSLGIIDKVITGPLWRAMEKEKHVLAMNERYDRLLECLAKWGKDSTDLLTGSDLLYSDVPLKKNSVYDSLMKPCELDGMVKQLLEMLCSSFKMLTILKKADQDRARKLLLGKENKSVGGLAESASELDQRLSELKSAIGLAPVDAVEAFKSRLQPLPAKKARLTSDSNIKLPEGLVGKRIEHHTKEEGKVDWYKGTVVGAKGAKYFVRYDRFPRVYSYKVKEIEEDIQTGDLQVLILFP</sequence>
<proteinExistence type="inferred from homology"/>
<accession>A0A2G8JBA4</accession>
<protein>
    <submittedName>
        <fullName evidence="3">Uncharacterized protein</fullName>
    </submittedName>
</protein>
<organism evidence="3 4">
    <name type="scientific">Stichopus japonicus</name>
    <name type="common">Sea cucumber</name>
    <dbReference type="NCBI Taxonomy" id="307972"/>
    <lineage>
        <taxon>Eukaryota</taxon>
        <taxon>Metazoa</taxon>
        <taxon>Echinodermata</taxon>
        <taxon>Eleutherozoa</taxon>
        <taxon>Echinozoa</taxon>
        <taxon>Holothuroidea</taxon>
        <taxon>Aspidochirotacea</taxon>
        <taxon>Aspidochirotida</taxon>
        <taxon>Stichopodidae</taxon>
        <taxon>Apostichopus</taxon>
    </lineage>
</organism>
<reference evidence="3 4" key="1">
    <citation type="journal article" date="2017" name="PLoS Biol.">
        <title>The sea cucumber genome provides insights into morphological evolution and visceral regeneration.</title>
        <authorList>
            <person name="Zhang X."/>
            <person name="Sun L."/>
            <person name="Yuan J."/>
            <person name="Sun Y."/>
            <person name="Gao Y."/>
            <person name="Zhang L."/>
            <person name="Li S."/>
            <person name="Dai H."/>
            <person name="Hamel J.F."/>
            <person name="Liu C."/>
            <person name="Yu Y."/>
            <person name="Liu S."/>
            <person name="Lin W."/>
            <person name="Guo K."/>
            <person name="Jin S."/>
            <person name="Xu P."/>
            <person name="Storey K.B."/>
            <person name="Huan P."/>
            <person name="Zhang T."/>
            <person name="Zhou Y."/>
            <person name="Zhang J."/>
            <person name="Lin C."/>
            <person name="Li X."/>
            <person name="Xing L."/>
            <person name="Huo D."/>
            <person name="Sun M."/>
            <person name="Wang L."/>
            <person name="Mercier A."/>
            <person name="Li F."/>
            <person name="Yang H."/>
            <person name="Xiang J."/>
        </authorList>
    </citation>
    <scope>NUCLEOTIDE SEQUENCE [LARGE SCALE GENOMIC DNA]</scope>
    <source>
        <strain evidence="3">Shaxun</strain>
        <tissue evidence="3">Muscle</tissue>
    </source>
</reference>
<comment type="similarity">
    <text evidence="1">Belongs to the SPIN/STSY family.</text>
</comment>
<dbReference type="AlphaFoldDB" id="A0A2G8JBA4"/>
<keyword evidence="2" id="KW-0378">Hydrolase</keyword>
<evidence type="ECO:0000313" key="4">
    <source>
        <dbReference type="Proteomes" id="UP000230750"/>
    </source>
</evidence>
<dbReference type="InterPro" id="IPR042567">
    <property type="entry name" value="SPIN/Ssty_sf"/>
</dbReference>
<keyword evidence="4" id="KW-1185">Reference proteome</keyword>
<evidence type="ECO:0000256" key="1">
    <source>
        <dbReference type="ARBA" id="ARBA00009467"/>
    </source>
</evidence>
<dbReference type="Pfam" id="PF02513">
    <property type="entry name" value="Spin-Ssty"/>
    <property type="match status" value="1"/>
</dbReference>
<comment type="caution">
    <text evidence="3">The sequence shown here is derived from an EMBL/GenBank/DDBJ whole genome shotgun (WGS) entry which is preliminary data.</text>
</comment>
<name>A0A2G8JBA4_STIJA</name>
<dbReference type="GO" id="GO:0007276">
    <property type="term" value="P:gamete generation"/>
    <property type="evidence" value="ECO:0007669"/>
    <property type="project" value="InterPro"/>
</dbReference>
<dbReference type="Proteomes" id="UP000230750">
    <property type="component" value="Unassembled WGS sequence"/>
</dbReference>
<dbReference type="STRING" id="307972.A0A2G8JBA4"/>
<dbReference type="PANTHER" id="PTHR11046:SF25">
    <property type="match status" value="1"/>
</dbReference>
<dbReference type="GO" id="GO:0000175">
    <property type="term" value="F:3'-5'-RNA exonuclease activity"/>
    <property type="evidence" value="ECO:0007669"/>
    <property type="project" value="InterPro"/>
</dbReference>
<dbReference type="OrthoDB" id="6159600at2759"/>
<dbReference type="Gene3D" id="2.80.10.70">
    <property type="entry name" value="Spindlin/Ssty"/>
    <property type="match status" value="1"/>
</dbReference>
<dbReference type="InterPro" id="IPR003671">
    <property type="entry name" value="SPIN/Ssty"/>
</dbReference>
<feature type="non-terminal residue" evidence="3">
    <location>
        <position position="413"/>
    </location>
</feature>
<dbReference type="InterPro" id="IPR022894">
    <property type="entry name" value="Oligoribonuclease"/>
</dbReference>